<dbReference type="InterPro" id="IPR001063">
    <property type="entry name" value="Ribosomal_uL22"/>
</dbReference>
<keyword evidence="9" id="KW-0961">Cell wall biogenesis/degradation</keyword>
<dbReference type="InterPro" id="IPR003293">
    <property type="entry name" value="Nudix_hydrolase6-like"/>
</dbReference>
<dbReference type="InterPro" id="IPR004963">
    <property type="entry name" value="PAE/NOTUM"/>
</dbReference>
<accession>A0A068UF87</accession>
<dbReference type="InterPro" id="IPR018260">
    <property type="entry name" value="Ribosomal_uL22_CS"/>
</dbReference>
<dbReference type="PANTHER" id="PTHR13994">
    <property type="entry name" value="NUDIX HYDROLASE RELATED"/>
    <property type="match status" value="1"/>
</dbReference>
<dbReference type="InterPro" id="IPR036394">
    <property type="entry name" value="Ribosomal_uL22_sf"/>
</dbReference>
<dbReference type="GO" id="GO:0051287">
    <property type="term" value="F:NAD binding"/>
    <property type="evidence" value="ECO:0007669"/>
    <property type="project" value="TreeGrafter"/>
</dbReference>
<dbReference type="InterPro" id="IPR020084">
    <property type="entry name" value="NUDIX_hydrolase_CS"/>
</dbReference>
<dbReference type="PROSITE" id="PS51462">
    <property type="entry name" value="NUDIX"/>
    <property type="match status" value="1"/>
</dbReference>
<dbReference type="PhylomeDB" id="A0A068UF87"/>
<keyword evidence="6" id="KW-0378">Hydrolase</keyword>
<sequence length="248" mass="28229">MTNFTTIITLDITSITPLKIISLILLLIIVKGLDVDSLFISHIQVNQAHKQRRRTYHAHGRINPYMSSPCHIELILSEKEESVKKEKIFCSLNLPSTCTRYRDPTSCFFPQNLIDNIKTPLFILNVACDSWQVMQPLLASPTGVWKLPTGVVNEGEDISEAAIREVKEETRIATRFLEVLAFSHKAFFEKSDLFFVCKMQPLSFDVQKQDSEIEAAKVNSIVAYESHVGFFFIDCTTNPKQLSVKIIF</sequence>
<feature type="domain" description="Nudix hydrolase" evidence="11">
    <location>
        <begin position="121"/>
        <end position="248"/>
    </location>
</feature>
<dbReference type="GO" id="GO:0006412">
    <property type="term" value="P:translation"/>
    <property type="evidence" value="ECO:0007669"/>
    <property type="project" value="InterPro"/>
</dbReference>
<dbReference type="EMBL" id="HG739104">
    <property type="protein sequence ID" value="CDP06278.1"/>
    <property type="molecule type" value="Genomic_DNA"/>
</dbReference>
<name>A0A068UF87_COFCA</name>
<reference evidence="13" key="1">
    <citation type="journal article" date="2014" name="Science">
        <title>The coffee genome provides insight into the convergent evolution of caffeine biosynthesis.</title>
        <authorList>
            <person name="Denoeud F."/>
            <person name="Carretero-Paulet L."/>
            <person name="Dereeper A."/>
            <person name="Droc G."/>
            <person name="Guyot R."/>
            <person name="Pietrella M."/>
            <person name="Zheng C."/>
            <person name="Alberti A."/>
            <person name="Anthony F."/>
            <person name="Aprea G."/>
            <person name="Aury J.M."/>
            <person name="Bento P."/>
            <person name="Bernard M."/>
            <person name="Bocs S."/>
            <person name="Campa C."/>
            <person name="Cenci A."/>
            <person name="Combes M.C."/>
            <person name="Crouzillat D."/>
            <person name="Da Silva C."/>
            <person name="Daddiego L."/>
            <person name="De Bellis F."/>
            <person name="Dussert S."/>
            <person name="Garsmeur O."/>
            <person name="Gayraud T."/>
            <person name="Guignon V."/>
            <person name="Jahn K."/>
            <person name="Jamilloux V."/>
            <person name="Joet T."/>
            <person name="Labadie K."/>
            <person name="Lan T."/>
            <person name="Leclercq J."/>
            <person name="Lepelley M."/>
            <person name="Leroy T."/>
            <person name="Li L.T."/>
            <person name="Librado P."/>
            <person name="Lopez L."/>
            <person name="Munoz A."/>
            <person name="Noel B."/>
            <person name="Pallavicini A."/>
            <person name="Perrotta G."/>
            <person name="Poncet V."/>
            <person name="Pot D."/>
            <person name="Priyono X."/>
            <person name="Rigoreau M."/>
            <person name="Rouard M."/>
            <person name="Rozas J."/>
            <person name="Tranchant-Dubreuil C."/>
            <person name="VanBuren R."/>
            <person name="Zhang Q."/>
            <person name="Andrade A.C."/>
            <person name="Argout X."/>
            <person name="Bertrand B."/>
            <person name="de Kochko A."/>
            <person name="Graziosi G."/>
            <person name="Henry R.J."/>
            <person name="Jayarama X."/>
            <person name="Ming R."/>
            <person name="Nagai C."/>
            <person name="Rounsley S."/>
            <person name="Sankoff D."/>
            <person name="Giuliano G."/>
            <person name="Albert V.A."/>
            <person name="Wincker P."/>
            <person name="Lashermes P."/>
        </authorList>
    </citation>
    <scope>NUCLEOTIDE SEQUENCE [LARGE SCALE GENOMIC DNA]</scope>
    <source>
        <strain evidence="13">cv. DH200-94</strain>
    </source>
</reference>
<comment type="similarity">
    <text evidence="3">Belongs to the pectinacetylesterase family.</text>
</comment>
<evidence type="ECO:0000256" key="3">
    <source>
        <dbReference type="ARBA" id="ARBA00005784"/>
    </source>
</evidence>
<keyword evidence="5" id="KW-0964">Secreted</keyword>
<dbReference type="PROSITE" id="PS00464">
    <property type="entry name" value="RIBOSOMAL_L22"/>
    <property type="match status" value="1"/>
</dbReference>
<dbReference type="CDD" id="cd00336">
    <property type="entry name" value="Ribosomal_L22"/>
    <property type="match status" value="1"/>
</dbReference>
<dbReference type="Gene3D" id="3.90.470.10">
    <property type="entry name" value="Ribosomal protein L22/L17"/>
    <property type="match status" value="1"/>
</dbReference>
<comment type="subcellular location">
    <subcellularLocation>
        <location evidence="2">Secreted</location>
        <location evidence="2">Cell wall</location>
    </subcellularLocation>
</comment>
<dbReference type="GO" id="GO:0003735">
    <property type="term" value="F:structural constituent of ribosome"/>
    <property type="evidence" value="ECO:0007669"/>
    <property type="project" value="InterPro"/>
</dbReference>
<evidence type="ECO:0000313" key="12">
    <source>
        <dbReference type="EMBL" id="CDP06278.1"/>
    </source>
</evidence>
<comment type="function">
    <text evidence="1">Hydrolyzes acetyl esters in homogalacturonan regions of pectin. In type I primary cell wall, galacturonic acid residues of pectin can be acetylated at the O-2 and O-3 positions. Decreasing the degree of acetylation of pectin gels in vitro alters their physical properties.</text>
</comment>
<keyword evidence="8 10" id="KW-0687">Ribonucleoprotein</keyword>
<evidence type="ECO:0000256" key="6">
    <source>
        <dbReference type="ARBA" id="ARBA00022801"/>
    </source>
</evidence>
<keyword evidence="13" id="KW-1185">Reference proteome</keyword>
<keyword evidence="5" id="KW-0134">Cell wall</keyword>
<dbReference type="Gene3D" id="3.90.79.10">
    <property type="entry name" value="Nucleoside Triphosphate Pyrophosphohydrolase"/>
    <property type="match status" value="1"/>
</dbReference>
<dbReference type="GO" id="GO:1990904">
    <property type="term" value="C:ribonucleoprotein complex"/>
    <property type="evidence" value="ECO:0007669"/>
    <property type="project" value="UniProtKB-KW"/>
</dbReference>
<evidence type="ECO:0000256" key="2">
    <source>
        <dbReference type="ARBA" id="ARBA00004191"/>
    </source>
</evidence>
<dbReference type="PROSITE" id="PS00893">
    <property type="entry name" value="NUDIX_BOX"/>
    <property type="match status" value="1"/>
</dbReference>
<dbReference type="Pfam" id="PF00237">
    <property type="entry name" value="Ribosomal_L22"/>
    <property type="match status" value="1"/>
</dbReference>
<keyword evidence="7 10" id="KW-0689">Ribosomal protein</keyword>
<dbReference type="Proteomes" id="UP000295252">
    <property type="component" value="Chromosome VIII"/>
</dbReference>
<dbReference type="SUPFAM" id="SSF55811">
    <property type="entry name" value="Nudix"/>
    <property type="match status" value="1"/>
</dbReference>
<evidence type="ECO:0000259" key="11">
    <source>
        <dbReference type="PROSITE" id="PS51462"/>
    </source>
</evidence>
<dbReference type="SUPFAM" id="SSF54843">
    <property type="entry name" value="Ribosomal protein L22"/>
    <property type="match status" value="1"/>
</dbReference>
<dbReference type="GO" id="GO:0005840">
    <property type="term" value="C:ribosome"/>
    <property type="evidence" value="ECO:0007669"/>
    <property type="project" value="UniProtKB-KW"/>
</dbReference>
<dbReference type="InterPro" id="IPR000086">
    <property type="entry name" value="NUDIX_hydrolase_dom"/>
</dbReference>
<evidence type="ECO:0000256" key="1">
    <source>
        <dbReference type="ARBA" id="ARBA00003534"/>
    </source>
</evidence>
<evidence type="ECO:0000256" key="4">
    <source>
        <dbReference type="ARBA" id="ARBA00009451"/>
    </source>
</evidence>
<dbReference type="InterPro" id="IPR015797">
    <property type="entry name" value="NUDIX_hydrolase-like_dom_sf"/>
</dbReference>
<evidence type="ECO:0000256" key="9">
    <source>
        <dbReference type="ARBA" id="ARBA00023316"/>
    </source>
</evidence>
<dbReference type="GO" id="GO:0071555">
    <property type="term" value="P:cell wall organization"/>
    <property type="evidence" value="ECO:0007669"/>
    <property type="project" value="UniProtKB-KW"/>
</dbReference>
<dbReference type="AlphaFoldDB" id="A0A068UF87"/>
<dbReference type="PANTHER" id="PTHR13994:SF29">
    <property type="entry name" value="NUDIX HYDROLASE 2"/>
    <property type="match status" value="1"/>
</dbReference>
<evidence type="ECO:0000256" key="8">
    <source>
        <dbReference type="ARBA" id="ARBA00023274"/>
    </source>
</evidence>
<dbReference type="GO" id="GO:0047631">
    <property type="term" value="F:ADP-ribose diphosphatase activity"/>
    <property type="evidence" value="ECO:0007669"/>
    <property type="project" value="TreeGrafter"/>
</dbReference>
<evidence type="ECO:0000256" key="5">
    <source>
        <dbReference type="ARBA" id="ARBA00022512"/>
    </source>
</evidence>
<dbReference type="Pfam" id="PF03283">
    <property type="entry name" value="PAE"/>
    <property type="match status" value="1"/>
</dbReference>
<organism evidence="12 13">
    <name type="scientific">Coffea canephora</name>
    <name type="common">Robusta coffee</name>
    <dbReference type="NCBI Taxonomy" id="49390"/>
    <lineage>
        <taxon>Eukaryota</taxon>
        <taxon>Viridiplantae</taxon>
        <taxon>Streptophyta</taxon>
        <taxon>Embryophyta</taxon>
        <taxon>Tracheophyta</taxon>
        <taxon>Spermatophyta</taxon>
        <taxon>Magnoliopsida</taxon>
        <taxon>eudicotyledons</taxon>
        <taxon>Gunneridae</taxon>
        <taxon>Pentapetalae</taxon>
        <taxon>asterids</taxon>
        <taxon>lamiids</taxon>
        <taxon>Gentianales</taxon>
        <taxon>Rubiaceae</taxon>
        <taxon>Ixoroideae</taxon>
        <taxon>Gardenieae complex</taxon>
        <taxon>Bertiereae - Coffeeae clade</taxon>
        <taxon>Coffeeae</taxon>
        <taxon>Coffea</taxon>
    </lineage>
</organism>
<evidence type="ECO:0000313" key="13">
    <source>
        <dbReference type="Proteomes" id="UP000295252"/>
    </source>
</evidence>
<proteinExistence type="inferred from homology"/>
<evidence type="ECO:0000256" key="10">
    <source>
        <dbReference type="RuleBase" id="RU004005"/>
    </source>
</evidence>
<gene>
    <name evidence="12" type="ORF">GSCOC_T00023025001</name>
</gene>
<comment type="similarity">
    <text evidence="4 10">Belongs to the universal ribosomal protein uL22 family.</text>
</comment>
<dbReference type="GO" id="GO:0035529">
    <property type="term" value="F:NADH pyrophosphatase activity"/>
    <property type="evidence" value="ECO:0007669"/>
    <property type="project" value="TreeGrafter"/>
</dbReference>
<protein>
    <recommendedName>
        <fullName evidence="11">Nudix hydrolase domain-containing protein</fullName>
    </recommendedName>
</protein>
<evidence type="ECO:0000256" key="7">
    <source>
        <dbReference type="ARBA" id="ARBA00022980"/>
    </source>
</evidence>
<dbReference type="Gramene" id="CDP06278">
    <property type="protein sequence ID" value="CDP06278"/>
    <property type="gene ID" value="GSCOC_T00023025001"/>
</dbReference>
<dbReference type="InParanoid" id="A0A068UF87"/>